<feature type="transmembrane region" description="Helical" evidence="2">
    <location>
        <begin position="104"/>
        <end position="126"/>
    </location>
</feature>
<keyword evidence="2" id="KW-0472">Membrane</keyword>
<evidence type="ECO:0000313" key="3">
    <source>
        <dbReference type="EMBL" id="WPF25645.1"/>
    </source>
</evidence>
<name>A0AAU0Q299_9CORY</name>
<feature type="compositionally biased region" description="Polar residues" evidence="1">
    <location>
        <begin position="275"/>
        <end position="296"/>
    </location>
</feature>
<accession>A0AAU0Q299</accession>
<evidence type="ECO:0000256" key="1">
    <source>
        <dbReference type="SAM" id="MobiDB-lite"/>
    </source>
</evidence>
<dbReference type="Proteomes" id="UP001174314">
    <property type="component" value="Chromosome"/>
</dbReference>
<feature type="compositionally biased region" description="Low complexity" evidence="1">
    <location>
        <begin position="246"/>
        <end position="268"/>
    </location>
</feature>
<reference evidence="3 4" key="1">
    <citation type="submission" date="2023-10" db="EMBL/GenBank/DDBJ databases">
        <title>complete genome sequence of Corynebacterium pseudokroppenstedtii P15-C1.</title>
        <authorList>
            <person name="Bruggemann H."/>
            <person name="Poehlein A."/>
        </authorList>
    </citation>
    <scope>NUCLEOTIDE SEQUENCE [LARGE SCALE GENOMIC DNA]</scope>
    <source>
        <strain evidence="3 4">P15_C1</strain>
    </source>
</reference>
<feature type="compositionally biased region" description="Low complexity" evidence="1">
    <location>
        <begin position="297"/>
        <end position="310"/>
    </location>
</feature>
<feature type="compositionally biased region" description="Basic and acidic residues" evidence="1">
    <location>
        <begin position="337"/>
        <end position="347"/>
    </location>
</feature>
<dbReference type="EMBL" id="CP137757">
    <property type="protein sequence ID" value="WPF25645.1"/>
    <property type="molecule type" value="Genomic_DNA"/>
</dbReference>
<dbReference type="RefSeq" id="WP_221924031.1">
    <property type="nucleotide sequence ID" value="NZ_CP137757.1"/>
</dbReference>
<sequence>MVDSDIILTPGEQRVFSRKFRSSLLLFWLPTTMIVTNHRVVVRDHKTFLGFIPLGGREESIPLSSISEVTASWKIYFPQFLLFGFIWFIETGLYYLSVDPTESFVLTGAGAGVWALVYWVSIVLIINSLRSGIYFIENYGEKTCFTITPIQKSLLKEFSDRLTDYIHPHPDGTGFGQSQFDGGQPQGFNAPQGFDGQPQQFGNQQREFNSSQGFGGQPQQFGNQQRGFNSSQGFGGQQQGFGGSQQGFSTSNQSAQNSNGSQSFNAGQSFGGNRGEQSANQQAGSGQFSNPNQWGQSSPQSSSSTSSSHSVSEESESTLTNEHPEDGDSNLSSRYTNESEKKDSSHD</sequence>
<gene>
    <name evidence="3" type="ORF">Q0N40_03645</name>
</gene>
<proteinExistence type="predicted"/>
<feature type="compositionally biased region" description="Low complexity" evidence="1">
    <location>
        <begin position="191"/>
        <end position="232"/>
    </location>
</feature>
<evidence type="ECO:0000256" key="2">
    <source>
        <dbReference type="SAM" id="Phobius"/>
    </source>
</evidence>
<keyword evidence="4" id="KW-1185">Reference proteome</keyword>
<dbReference type="KEGG" id="cpsk:Q0N40_03645"/>
<keyword evidence="2" id="KW-0812">Transmembrane</keyword>
<keyword evidence="2" id="KW-1133">Transmembrane helix</keyword>
<organism evidence="3 4">
    <name type="scientific">Corynebacterium pseudokroppenstedtii</name>
    <dbReference type="NCBI Taxonomy" id="2804917"/>
    <lineage>
        <taxon>Bacteria</taxon>
        <taxon>Bacillati</taxon>
        <taxon>Actinomycetota</taxon>
        <taxon>Actinomycetes</taxon>
        <taxon>Mycobacteriales</taxon>
        <taxon>Corynebacteriaceae</taxon>
        <taxon>Corynebacterium</taxon>
    </lineage>
</organism>
<feature type="compositionally biased region" description="Gly residues" evidence="1">
    <location>
        <begin position="233"/>
        <end position="245"/>
    </location>
</feature>
<feature type="transmembrane region" description="Helical" evidence="2">
    <location>
        <begin position="80"/>
        <end position="98"/>
    </location>
</feature>
<protein>
    <submittedName>
        <fullName evidence="3">Uncharacterized protein</fullName>
    </submittedName>
</protein>
<evidence type="ECO:0000313" key="4">
    <source>
        <dbReference type="Proteomes" id="UP001174314"/>
    </source>
</evidence>
<feature type="region of interest" description="Disordered" evidence="1">
    <location>
        <begin position="173"/>
        <end position="347"/>
    </location>
</feature>
<feature type="compositionally biased region" description="Polar residues" evidence="1">
    <location>
        <begin position="176"/>
        <end position="189"/>
    </location>
</feature>
<dbReference type="AlphaFoldDB" id="A0AAU0Q299"/>